<dbReference type="EC" id="1.11.1.24" evidence="2"/>
<dbReference type="InterPro" id="IPR050217">
    <property type="entry name" value="Peroxiredoxin"/>
</dbReference>
<evidence type="ECO:0000256" key="5">
    <source>
        <dbReference type="ARBA" id="ARBA00023002"/>
    </source>
</evidence>
<comment type="catalytic activity">
    <reaction evidence="8">
        <text>a hydroperoxide + [thioredoxin]-dithiol = an alcohol + [thioredoxin]-disulfide + H2O</text>
        <dbReference type="Rhea" id="RHEA:62620"/>
        <dbReference type="Rhea" id="RHEA-COMP:10698"/>
        <dbReference type="Rhea" id="RHEA-COMP:10700"/>
        <dbReference type="ChEBI" id="CHEBI:15377"/>
        <dbReference type="ChEBI" id="CHEBI:29950"/>
        <dbReference type="ChEBI" id="CHEBI:30879"/>
        <dbReference type="ChEBI" id="CHEBI:35924"/>
        <dbReference type="ChEBI" id="CHEBI:50058"/>
        <dbReference type="EC" id="1.11.1.24"/>
    </reaction>
</comment>
<accession>A0A2M4A940</accession>
<reference evidence="11" key="1">
    <citation type="submission" date="2018-01" db="EMBL/GenBank/DDBJ databases">
        <title>An insight into the sialome of Amazonian anophelines.</title>
        <authorList>
            <person name="Ribeiro J.M."/>
            <person name="Scarpassa V."/>
            <person name="Calvo E."/>
        </authorList>
    </citation>
    <scope>NUCLEOTIDE SEQUENCE</scope>
    <source>
        <tissue evidence="11">Salivary glands</tissue>
    </source>
</reference>
<dbReference type="InterPro" id="IPR000866">
    <property type="entry name" value="AhpC/TSA"/>
</dbReference>
<feature type="region of interest" description="Disordered" evidence="9">
    <location>
        <begin position="443"/>
        <end position="492"/>
    </location>
</feature>
<keyword evidence="3 11" id="KW-0575">Peroxidase</keyword>
<dbReference type="GO" id="GO:0033554">
    <property type="term" value="P:cellular response to stress"/>
    <property type="evidence" value="ECO:0007669"/>
    <property type="project" value="TreeGrafter"/>
</dbReference>
<dbReference type="InterPro" id="IPR013766">
    <property type="entry name" value="Thioredoxin_domain"/>
</dbReference>
<dbReference type="GO" id="GO:0008379">
    <property type="term" value="F:thioredoxin peroxidase activity"/>
    <property type="evidence" value="ECO:0007669"/>
    <property type="project" value="TreeGrafter"/>
</dbReference>
<evidence type="ECO:0000256" key="4">
    <source>
        <dbReference type="ARBA" id="ARBA00022862"/>
    </source>
</evidence>
<proteinExistence type="inferred from homology"/>
<dbReference type="PANTHER" id="PTHR10681">
    <property type="entry name" value="THIOREDOXIN PEROXIDASE"/>
    <property type="match status" value="1"/>
</dbReference>
<protein>
    <recommendedName>
        <fullName evidence="2">thioredoxin-dependent peroxiredoxin</fullName>
        <ecNumber evidence="2">1.11.1.24</ecNumber>
    </recommendedName>
</protein>
<keyword evidence="7" id="KW-0676">Redox-active center</keyword>
<dbReference type="InterPro" id="IPR036249">
    <property type="entry name" value="Thioredoxin-like_sf"/>
</dbReference>
<evidence type="ECO:0000256" key="7">
    <source>
        <dbReference type="ARBA" id="ARBA00023284"/>
    </source>
</evidence>
<dbReference type="GO" id="GO:0008340">
    <property type="term" value="P:determination of adult lifespan"/>
    <property type="evidence" value="ECO:0007669"/>
    <property type="project" value="UniProtKB-ARBA"/>
</dbReference>
<dbReference type="Pfam" id="PF10417">
    <property type="entry name" value="1-cysPrx_C"/>
    <property type="match status" value="1"/>
</dbReference>
<sequence>MPKSVEKNDEDSYDGNRSSVLKRKNPHPVRRLFKPIGETQQMCRFCGWVTRENATRMVKHIISVCKKAPISNRRSMEAVVESNAERENRSLISGHNKKDIHSYFSECDNGKKRKCLYCEWKTILNLTRMRNHLVMVCKKVPVSIRAQFLKLELTELKEEDPTEKTQPECESFRIVNVLEDGVGKDFEIISTDQLPEEVESLEVMQEEGEEDVTNQNSTYYYEVNQDDDYIIHEMDENDQQTTSERITLDMADDSCGASESPTMRRKNDEQQQRSTMANKVPVVEEDSNEEDEDDGTIEVEKQQQYETEQRSIENEASEETLLNLNCDACCWCQKSLMANGGTAVMRDRKLYCSRACALAKDSAKIPERQDSSKSAQPERSRAVSGSTLLSSSSVAPKASSTPIPSKSTDNEAVARENSLRKRILLGSKPILRQKAAITSRVTKPMVTAPQSPKKRGNNGPLLRSVKVSAIKKEDAPKQMQQRQKEKPPTKEVIKKMTPIRSSTSSMDTEAAVSEEGSCHSFGGGQVYPQEAPQSVDHKLQYTKAVISRPAPDFEATAVVDGAFKKVKLSDYLGKYLVFFFYPLDFTFVCPTEILAFSDRVEEFRKLNTEVIAASIDSHFTHLAWINTPRKEGGLGKINIPLVSDITHSIAKDYGVFLDDLGHTLRGLFIIDNRGILRQITMNDLPVGRSVDETLRLVQAFQYTDQHGEVCPAGWKPGQDTIVPNPEAKIKYFERNN</sequence>
<dbReference type="PROSITE" id="PS51352">
    <property type="entry name" value="THIOREDOXIN_2"/>
    <property type="match status" value="1"/>
</dbReference>
<dbReference type="AlphaFoldDB" id="A0A2M4A940"/>
<evidence type="ECO:0000256" key="3">
    <source>
        <dbReference type="ARBA" id="ARBA00022559"/>
    </source>
</evidence>
<dbReference type="GO" id="GO:0045454">
    <property type="term" value="P:cell redox homeostasis"/>
    <property type="evidence" value="ECO:0007669"/>
    <property type="project" value="TreeGrafter"/>
</dbReference>
<dbReference type="GO" id="GO:0005783">
    <property type="term" value="C:endoplasmic reticulum"/>
    <property type="evidence" value="ECO:0007669"/>
    <property type="project" value="TreeGrafter"/>
</dbReference>
<evidence type="ECO:0000256" key="8">
    <source>
        <dbReference type="ARBA" id="ARBA00049091"/>
    </source>
</evidence>
<organism evidence="11">
    <name type="scientific">Anopheles triannulatus</name>
    <dbReference type="NCBI Taxonomy" id="58253"/>
    <lineage>
        <taxon>Eukaryota</taxon>
        <taxon>Metazoa</taxon>
        <taxon>Ecdysozoa</taxon>
        <taxon>Arthropoda</taxon>
        <taxon>Hexapoda</taxon>
        <taxon>Insecta</taxon>
        <taxon>Pterygota</taxon>
        <taxon>Neoptera</taxon>
        <taxon>Endopterygota</taxon>
        <taxon>Diptera</taxon>
        <taxon>Nematocera</taxon>
        <taxon>Culicoidea</taxon>
        <taxon>Culicidae</taxon>
        <taxon>Anophelinae</taxon>
        <taxon>Anopheles</taxon>
    </lineage>
</organism>
<feature type="region of interest" description="Disordered" evidence="9">
    <location>
        <begin position="251"/>
        <end position="296"/>
    </location>
</feature>
<feature type="compositionally biased region" description="Basic and acidic residues" evidence="9">
    <location>
        <begin position="362"/>
        <end position="381"/>
    </location>
</feature>
<dbReference type="CDD" id="cd03015">
    <property type="entry name" value="PRX_Typ2cys"/>
    <property type="match status" value="1"/>
</dbReference>
<dbReference type="InterPro" id="IPR019479">
    <property type="entry name" value="Peroxiredoxin_C"/>
</dbReference>
<dbReference type="FunFam" id="3.40.30.10:FF:000003">
    <property type="entry name" value="Peroxiredoxin 1"/>
    <property type="match status" value="1"/>
</dbReference>
<evidence type="ECO:0000256" key="6">
    <source>
        <dbReference type="ARBA" id="ARBA00023157"/>
    </source>
</evidence>
<comment type="similarity">
    <text evidence="1">Belongs to the peroxiredoxin family. AhpC/Prx1 subfamily.</text>
</comment>
<evidence type="ECO:0000256" key="1">
    <source>
        <dbReference type="ARBA" id="ARBA00009796"/>
    </source>
</evidence>
<feature type="compositionally biased region" description="Low complexity" evidence="9">
    <location>
        <begin position="382"/>
        <end position="400"/>
    </location>
</feature>
<feature type="compositionally biased region" description="Basic and acidic residues" evidence="9">
    <location>
        <begin position="470"/>
        <end position="492"/>
    </location>
</feature>
<dbReference type="GO" id="GO:0005829">
    <property type="term" value="C:cytosol"/>
    <property type="evidence" value="ECO:0007669"/>
    <property type="project" value="TreeGrafter"/>
</dbReference>
<keyword evidence="6" id="KW-1015">Disulfide bond</keyword>
<feature type="region of interest" description="Disordered" evidence="9">
    <location>
        <begin position="362"/>
        <end position="414"/>
    </location>
</feature>
<dbReference type="Pfam" id="PF00578">
    <property type="entry name" value="AhpC-TSA"/>
    <property type="match status" value="1"/>
</dbReference>
<dbReference type="PANTHER" id="PTHR10681:SF171">
    <property type="entry name" value="PEROXIREDOXIN 4"/>
    <property type="match status" value="1"/>
</dbReference>
<dbReference type="Gene3D" id="3.40.30.10">
    <property type="entry name" value="Glutaredoxin"/>
    <property type="match status" value="1"/>
</dbReference>
<evidence type="ECO:0000256" key="9">
    <source>
        <dbReference type="SAM" id="MobiDB-lite"/>
    </source>
</evidence>
<dbReference type="EMBL" id="GGFK01003968">
    <property type="protein sequence ID" value="MBW37289.1"/>
    <property type="molecule type" value="Transcribed_RNA"/>
</dbReference>
<name>A0A2M4A940_9DIPT</name>
<dbReference type="GO" id="GO:0042744">
    <property type="term" value="P:hydrogen peroxide catabolic process"/>
    <property type="evidence" value="ECO:0007669"/>
    <property type="project" value="TreeGrafter"/>
</dbReference>
<dbReference type="SUPFAM" id="SSF52833">
    <property type="entry name" value="Thioredoxin-like"/>
    <property type="match status" value="1"/>
</dbReference>
<keyword evidence="4" id="KW-0049">Antioxidant</keyword>
<dbReference type="GO" id="GO:0006979">
    <property type="term" value="P:response to oxidative stress"/>
    <property type="evidence" value="ECO:0007669"/>
    <property type="project" value="TreeGrafter"/>
</dbReference>
<evidence type="ECO:0000259" key="10">
    <source>
        <dbReference type="PROSITE" id="PS51352"/>
    </source>
</evidence>
<feature type="domain" description="Thioredoxin" evidence="10">
    <location>
        <begin position="544"/>
        <end position="702"/>
    </location>
</feature>
<feature type="compositionally biased region" description="Acidic residues" evidence="9">
    <location>
        <begin position="283"/>
        <end position="296"/>
    </location>
</feature>
<evidence type="ECO:0000256" key="2">
    <source>
        <dbReference type="ARBA" id="ARBA00013017"/>
    </source>
</evidence>
<evidence type="ECO:0000313" key="11">
    <source>
        <dbReference type="EMBL" id="MBW37289.1"/>
    </source>
</evidence>
<keyword evidence="5" id="KW-0560">Oxidoreductase</keyword>
<feature type="region of interest" description="Disordered" evidence="9">
    <location>
        <begin position="1"/>
        <end position="27"/>
    </location>
</feature>